<gene>
    <name evidence="1" type="ORF">HJG60_011150</name>
</gene>
<accession>A0A833ZX14</accession>
<dbReference type="Proteomes" id="UP000664940">
    <property type="component" value="Unassembled WGS sequence"/>
</dbReference>
<comment type="caution">
    <text evidence="1">The sequence shown here is derived from an EMBL/GenBank/DDBJ whole genome shotgun (WGS) entry which is preliminary data.</text>
</comment>
<dbReference type="EMBL" id="JABVXQ010000006">
    <property type="protein sequence ID" value="KAF6104103.1"/>
    <property type="molecule type" value="Genomic_DNA"/>
</dbReference>
<dbReference type="AlphaFoldDB" id="A0A833ZX14"/>
<evidence type="ECO:0000313" key="2">
    <source>
        <dbReference type="Proteomes" id="UP000664940"/>
    </source>
</evidence>
<name>A0A833ZX14_9CHIR</name>
<reference evidence="1 2" key="1">
    <citation type="journal article" date="2020" name="Nature">
        <title>Six reference-quality genomes reveal evolution of bat adaptations.</title>
        <authorList>
            <person name="Jebb D."/>
            <person name="Huang Z."/>
            <person name="Pippel M."/>
            <person name="Hughes G.M."/>
            <person name="Lavrichenko K."/>
            <person name="Devanna P."/>
            <person name="Winkler S."/>
            <person name="Jermiin L.S."/>
            <person name="Skirmuntt E.C."/>
            <person name="Katzourakis A."/>
            <person name="Burkitt-Gray L."/>
            <person name="Ray D.A."/>
            <person name="Sullivan K.A.M."/>
            <person name="Roscito J.G."/>
            <person name="Kirilenko B.M."/>
            <person name="Davalos L.M."/>
            <person name="Corthals A.P."/>
            <person name="Power M.L."/>
            <person name="Jones G."/>
            <person name="Ransome R.D."/>
            <person name="Dechmann D.K.N."/>
            <person name="Locatelli A.G."/>
            <person name="Puechmaille S.J."/>
            <person name="Fedrigo O."/>
            <person name="Jarvis E.D."/>
            <person name="Hiller M."/>
            <person name="Vernes S.C."/>
            <person name="Myers E.W."/>
            <person name="Teeling E.C."/>
        </authorList>
    </citation>
    <scope>NUCLEOTIDE SEQUENCE [LARGE SCALE GENOMIC DNA]</scope>
    <source>
        <strain evidence="1">Bat1K_MPI-CBG_1</strain>
    </source>
</reference>
<sequence length="120" mass="13148">MGGRHVHIRAPAPLTSSRWTRLCGGDRLLLPPRGWGRKWPEGTPGSPCVVAPLLFHPVLGCVGHHPGTKGAALAAASKWSLRRVPWAGLPEPFRPWEGVGRVSRQSVGYSVNFEFQINRK</sequence>
<organism evidence="1 2">
    <name type="scientific">Phyllostomus discolor</name>
    <name type="common">pale spear-nosed bat</name>
    <dbReference type="NCBI Taxonomy" id="89673"/>
    <lineage>
        <taxon>Eukaryota</taxon>
        <taxon>Metazoa</taxon>
        <taxon>Chordata</taxon>
        <taxon>Craniata</taxon>
        <taxon>Vertebrata</taxon>
        <taxon>Euteleostomi</taxon>
        <taxon>Mammalia</taxon>
        <taxon>Eutheria</taxon>
        <taxon>Laurasiatheria</taxon>
        <taxon>Chiroptera</taxon>
        <taxon>Yangochiroptera</taxon>
        <taxon>Phyllostomidae</taxon>
        <taxon>Phyllostominae</taxon>
        <taxon>Phyllostomus</taxon>
    </lineage>
</organism>
<protein>
    <submittedName>
        <fullName evidence="1">Uncharacterized protein</fullName>
    </submittedName>
</protein>
<proteinExistence type="predicted"/>
<evidence type="ECO:0000313" key="1">
    <source>
        <dbReference type="EMBL" id="KAF6104103.1"/>
    </source>
</evidence>